<dbReference type="EMBL" id="JAGZEE010000042">
    <property type="protein sequence ID" value="MBS5413034.1"/>
    <property type="molecule type" value="Genomic_DNA"/>
</dbReference>
<reference evidence="1" key="1">
    <citation type="submission" date="2021-02" db="EMBL/GenBank/DDBJ databases">
        <title>Infant gut strain persistence is associated with maternal origin, phylogeny, and functional potential including surface adhesion and iron acquisition.</title>
        <authorList>
            <person name="Lou Y.C."/>
        </authorList>
    </citation>
    <scope>NUCLEOTIDE SEQUENCE</scope>
    <source>
        <strain evidence="1">L3_082_243G1_dasL3_082_243G1_maxbin2.maxbin.015s ta_sub</strain>
    </source>
</reference>
<comment type="caution">
    <text evidence="1">The sequence shown here is derived from an EMBL/GenBank/DDBJ whole genome shotgun (WGS) entry which is preliminary data.</text>
</comment>
<evidence type="ECO:0000313" key="1">
    <source>
        <dbReference type="EMBL" id="MBS5413034.1"/>
    </source>
</evidence>
<name>A0A943HR49_BACT4</name>
<sequence>MNDELLQLESELKKVESSNLEYLPEYGYSRKEEIIQLIKEDISDVKKEINKRLKLYSSGISSGYTEKSLEEERTNLCLMQGLARYC</sequence>
<dbReference type="Proteomes" id="UP000782901">
    <property type="component" value="Unassembled WGS sequence"/>
</dbReference>
<gene>
    <name evidence="1" type="ORF">KHY35_20395</name>
</gene>
<dbReference type="AlphaFoldDB" id="A0A943HR49"/>
<accession>A0A943HR49</accession>
<evidence type="ECO:0000313" key="2">
    <source>
        <dbReference type="Proteomes" id="UP000782901"/>
    </source>
</evidence>
<protein>
    <submittedName>
        <fullName evidence="1">Uncharacterized protein</fullName>
    </submittedName>
</protein>
<proteinExistence type="predicted"/>
<organism evidence="1 2">
    <name type="scientific">Bacteroides thetaiotaomicron</name>
    <dbReference type="NCBI Taxonomy" id="818"/>
    <lineage>
        <taxon>Bacteria</taxon>
        <taxon>Pseudomonadati</taxon>
        <taxon>Bacteroidota</taxon>
        <taxon>Bacteroidia</taxon>
        <taxon>Bacteroidales</taxon>
        <taxon>Bacteroidaceae</taxon>
        <taxon>Bacteroides</taxon>
    </lineage>
</organism>
<dbReference type="RefSeq" id="WP_195741262.1">
    <property type="nucleotide sequence ID" value="NZ_JADMRY010000026.1"/>
</dbReference>